<sequence>MDERSIQLALQLQWEELKSMKSQIKDRSHTEQASDFGLALELYRTELMTVSAYRGDRTITMSVARAVMSDGDIITASIQEEEQALQDREMAQRLARGEGNQNAGRPPAPHQPIINHQPNRPLSGQPRPPRNVHQPNSTSNPGQTQAFGRMPPPSMITISAKPQPPIQVEARKVQSSNNQSTPATATIPGNAAPRSNPNKRPINSTPDNAPTEKWPKMYGSSAAFLPTSGPISARAPGSSTTPGQGKRPAPNGITDDYSATKRQKVDHSGNTTATTSEKSSSGEEGSRNEGHSFTPIIFREPTLFVQPPAQGTGRKRQLDPDLNELGDCIACGESTPASDMAKCPCSHQYCRKCLTRLFEMSIKDESLFPPRCCKKSIPLEDHRNILSSKLAGEFKAKEIEFRTPNRTYCHDPACSTFIPLQFIKNDVGTCAQFCYVCGAKWKNCQCILWDEGSLIRTANERVERDPNARALQGEQRAQAVAVQVERLRNDDECEHDDFKYLRGEHECEICGDVLPWFIYECRECGLWACGECRYNRLDEEYY</sequence>
<dbReference type="EMBL" id="JAVFKD010000004">
    <property type="protein sequence ID" value="KAK5995452.1"/>
    <property type="molecule type" value="Genomic_DNA"/>
</dbReference>
<evidence type="ECO:0000313" key="6">
    <source>
        <dbReference type="Proteomes" id="UP001338125"/>
    </source>
</evidence>
<dbReference type="Gene3D" id="3.30.40.10">
    <property type="entry name" value="Zinc/RING finger domain, C3HC4 (zinc finger)"/>
    <property type="match status" value="1"/>
</dbReference>
<evidence type="ECO:0000313" key="5">
    <source>
        <dbReference type="EMBL" id="KAK5995452.1"/>
    </source>
</evidence>
<protein>
    <recommendedName>
        <fullName evidence="7">RING-type domain-containing protein</fullName>
    </recommendedName>
</protein>
<evidence type="ECO:0008006" key="7">
    <source>
        <dbReference type="Google" id="ProtNLM"/>
    </source>
</evidence>
<keyword evidence="6" id="KW-1185">Reference proteome</keyword>
<evidence type="ECO:0000256" key="2">
    <source>
        <dbReference type="ARBA" id="ARBA00022771"/>
    </source>
</evidence>
<keyword evidence="3" id="KW-0862">Zinc</keyword>
<feature type="compositionally biased region" description="Polar residues" evidence="4">
    <location>
        <begin position="133"/>
        <end position="146"/>
    </location>
</feature>
<organism evidence="5 6">
    <name type="scientific">Cladobotryum mycophilum</name>
    <dbReference type="NCBI Taxonomy" id="491253"/>
    <lineage>
        <taxon>Eukaryota</taxon>
        <taxon>Fungi</taxon>
        <taxon>Dikarya</taxon>
        <taxon>Ascomycota</taxon>
        <taxon>Pezizomycotina</taxon>
        <taxon>Sordariomycetes</taxon>
        <taxon>Hypocreomycetidae</taxon>
        <taxon>Hypocreales</taxon>
        <taxon>Hypocreaceae</taxon>
        <taxon>Cladobotryum</taxon>
    </lineage>
</organism>
<dbReference type="InterPro" id="IPR017907">
    <property type="entry name" value="Znf_RING_CS"/>
</dbReference>
<comment type="caution">
    <text evidence="5">The sequence shown here is derived from an EMBL/GenBank/DDBJ whole genome shotgun (WGS) entry which is preliminary data.</text>
</comment>
<dbReference type="SUPFAM" id="SSF57850">
    <property type="entry name" value="RING/U-box"/>
    <property type="match status" value="1"/>
</dbReference>
<keyword evidence="1" id="KW-0479">Metal-binding</keyword>
<proteinExistence type="predicted"/>
<dbReference type="PROSITE" id="PS00518">
    <property type="entry name" value="ZF_RING_1"/>
    <property type="match status" value="1"/>
</dbReference>
<feature type="region of interest" description="Disordered" evidence="4">
    <location>
        <begin position="96"/>
        <end position="298"/>
    </location>
</feature>
<dbReference type="Proteomes" id="UP001338125">
    <property type="component" value="Unassembled WGS sequence"/>
</dbReference>
<gene>
    <name evidence="5" type="ORF">PT974_03859</name>
</gene>
<feature type="compositionally biased region" description="Polar residues" evidence="4">
    <location>
        <begin position="193"/>
        <end position="208"/>
    </location>
</feature>
<accession>A0ABR0STH3</accession>
<dbReference type="InterPro" id="IPR013083">
    <property type="entry name" value="Znf_RING/FYVE/PHD"/>
</dbReference>
<reference evidence="5 6" key="1">
    <citation type="submission" date="2024-01" db="EMBL/GenBank/DDBJ databases">
        <title>Complete genome of Cladobotryum mycophilum ATHUM6906.</title>
        <authorList>
            <person name="Christinaki A.C."/>
            <person name="Myridakis A.I."/>
            <person name="Kouvelis V.N."/>
        </authorList>
    </citation>
    <scope>NUCLEOTIDE SEQUENCE [LARGE SCALE GENOMIC DNA]</scope>
    <source>
        <strain evidence="5 6">ATHUM6906</strain>
    </source>
</reference>
<name>A0ABR0STH3_9HYPO</name>
<feature type="compositionally biased region" description="Basic and acidic residues" evidence="4">
    <location>
        <begin position="280"/>
        <end position="290"/>
    </location>
</feature>
<evidence type="ECO:0000256" key="3">
    <source>
        <dbReference type="ARBA" id="ARBA00022833"/>
    </source>
</evidence>
<evidence type="ECO:0000256" key="4">
    <source>
        <dbReference type="SAM" id="MobiDB-lite"/>
    </source>
</evidence>
<evidence type="ECO:0000256" key="1">
    <source>
        <dbReference type="ARBA" id="ARBA00022723"/>
    </source>
</evidence>
<keyword evidence="2" id="KW-0863">Zinc-finger</keyword>
<feature type="compositionally biased region" description="Polar residues" evidence="4">
    <location>
        <begin position="173"/>
        <end position="184"/>
    </location>
</feature>
<dbReference type="InterPro" id="IPR031127">
    <property type="entry name" value="E3_UB_ligase_RBR"/>
</dbReference>
<dbReference type="PANTHER" id="PTHR11685">
    <property type="entry name" value="RBR FAMILY RING FINGER AND IBR DOMAIN-CONTAINING"/>
    <property type="match status" value="1"/>
</dbReference>